<sequence>MPRSSKRNQAAARRSRGSRSRHGRQLRSSATGPWLPQLTGRVPRFHLIVAETLGFLRAMAPEQLAPVRIYTAPMPADDQHRDGMDRWQVRPPHEVILFRVPLERLAKLSLSDPRDQIRYREYIERAVISAVNELLDGGLTGLVSDDLLEPPQ</sequence>
<organism evidence="2 3">
    <name type="scientific">Gulosibacter faecalis</name>
    <dbReference type="NCBI Taxonomy" id="272240"/>
    <lineage>
        <taxon>Bacteria</taxon>
        <taxon>Bacillati</taxon>
        <taxon>Actinomycetota</taxon>
        <taxon>Actinomycetes</taxon>
        <taxon>Micrococcales</taxon>
        <taxon>Microbacteriaceae</taxon>
        <taxon>Gulosibacter</taxon>
    </lineage>
</organism>
<feature type="region of interest" description="Disordered" evidence="1">
    <location>
        <begin position="1"/>
        <end position="35"/>
    </location>
</feature>
<dbReference type="EMBL" id="JBHUNE010000001">
    <property type="protein sequence ID" value="MFD2756792.1"/>
    <property type="molecule type" value="Genomic_DNA"/>
</dbReference>
<dbReference type="RefSeq" id="WP_019619578.1">
    <property type="nucleotide sequence ID" value="NZ_JBHUNE010000001.1"/>
</dbReference>
<keyword evidence="3" id="KW-1185">Reference proteome</keyword>
<proteinExistence type="predicted"/>
<evidence type="ECO:0000256" key="1">
    <source>
        <dbReference type="SAM" id="MobiDB-lite"/>
    </source>
</evidence>
<accession>A0ABW5UT41</accession>
<comment type="caution">
    <text evidence="2">The sequence shown here is derived from an EMBL/GenBank/DDBJ whole genome shotgun (WGS) entry which is preliminary data.</text>
</comment>
<feature type="compositionally biased region" description="Basic residues" evidence="1">
    <location>
        <begin position="13"/>
        <end position="25"/>
    </location>
</feature>
<name>A0ABW5UT41_9MICO</name>
<protein>
    <recommendedName>
        <fullName evidence="4">Metallopeptidase family protein</fullName>
    </recommendedName>
</protein>
<reference evidence="3" key="1">
    <citation type="journal article" date="2019" name="Int. J. Syst. Evol. Microbiol.">
        <title>The Global Catalogue of Microorganisms (GCM) 10K type strain sequencing project: providing services to taxonomists for standard genome sequencing and annotation.</title>
        <authorList>
            <consortium name="The Broad Institute Genomics Platform"/>
            <consortium name="The Broad Institute Genome Sequencing Center for Infectious Disease"/>
            <person name="Wu L."/>
            <person name="Ma J."/>
        </authorList>
    </citation>
    <scope>NUCLEOTIDE SEQUENCE [LARGE SCALE GENOMIC DNA]</scope>
    <source>
        <strain evidence="3">TISTR 1514</strain>
    </source>
</reference>
<dbReference type="Proteomes" id="UP001597492">
    <property type="component" value="Unassembled WGS sequence"/>
</dbReference>
<evidence type="ECO:0008006" key="4">
    <source>
        <dbReference type="Google" id="ProtNLM"/>
    </source>
</evidence>
<evidence type="ECO:0000313" key="2">
    <source>
        <dbReference type="EMBL" id="MFD2756792.1"/>
    </source>
</evidence>
<evidence type="ECO:0000313" key="3">
    <source>
        <dbReference type="Proteomes" id="UP001597492"/>
    </source>
</evidence>
<gene>
    <name evidence="2" type="ORF">ACFSW7_00170</name>
</gene>